<keyword evidence="1" id="KW-0808">Transferase</keyword>
<name>A0A1C1CIR6_9EURO</name>
<organism evidence="1 2">
    <name type="scientific">Cladophialophora carrionii</name>
    <dbReference type="NCBI Taxonomy" id="86049"/>
    <lineage>
        <taxon>Eukaryota</taxon>
        <taxon>Fungi</taxon>
        <taxon>Dikarya</taxon>
        <taxon>Ascomycota</taxon>
        <taxon>Pezizomycotina</taxon>
        <taxon>Eurotiomycetes</taxon>
        <taxon>Chaetothyriomycetidae</taxon>
        <taxon>Chaetothyriales</taxon>
        <taxon>Herpotrichiellaceae</taxon>
        <taxon>Cladophialophora</taxon>
    </lineage>
</organism>
<sequence length="301" mass="32560">MSSHPLEAVLGPPIDDASEGIQNSLGMKSTRQTFYCFSQSIPSNNLGFVDSKTHALEVGIAGRDYTIRQSPGLLNSRREEGTTGAVLWKITPLIAAWLASTPPLLADVLHQDAIVVELGCGVAGLIGLVLARSVQCYILTDLDYVLKHVKENIAANAATVGNKQKATKKKGGQKETAADHVLRMLPLDWERDNARNLETVMPAGSAIDLLLLCDCVYNEYLVTALVQTCADACRLGSSRPKVTVVLIAQQLRVDAVFELFLDSLMREFNVWRVPDAHISAELRPGSGYAVHLAVLKAADAD</sequence>
<dbReference type="Gene3D" id="3.40.50.150">
    <property type="entry name" value="Vaccinia Virus protein VP39"/>
    <property type="match status" value="1"/>
</dbReference>
<dbReference type="Pfam" id="PF10294">
    <property type="entry name" value="Methyltransf_16"/>
    <property type="match status" value="1"/>
</dbReference>
<dbReference type="VEuPathDB" id="FungiDB:G647_08546"/>
<dbReference type="SUPFAM" id="SSF53335">
    <property type="entry name" value="S-adenosyl-L-methionine-dependent methyltransferases"/>
    <property type="match status" value="1"/>
</dbReference>
<reference evidence="2" key="1">
    <citation type="submission" date="2015-07" db="EMBL/GenBank/DDBJ databases">
        <authorList>
            <person name="Teixeira M.M."/>
            <person name="Souza R.C."/>
            <person name="Almeida L.G."/>
            <person name="Vicente V.A."/>
            <person name="de Hoog S."/>
            <person name="Bocca A.L."/>
            <person name="de Almeida S.R."/>
            <person name="Vasconcelos A.T."/>
            <person name="Felipe M.S."/>
        </authorList>
    </citation>
    <scope>NUCLEOTIDE SEQUENCE [LARGE SCALE GENOMIC DNA]</scope>
    <source>
        <strain evidence="2">KSF</strain>
    </source>
</reference>
<accession>A0A1C1CIR6</accession>
<dbReference type="AlphaFoldDB" id="A0A1C1CIR6"/>
<comment type="caution">
    <text evidence="1">The sequence shown here is derived from an EMBL/GenBank/DDBJ whole genome shotgun (WGS) entry which is preliminary data.</text>
</comment>
<proteinExistence type="predicted"/>
<dbReference type="InterPro" id="IPR019410">
    <property type="entry name" value="Methyltransf_16"/>
</dbReference>
<dbReference type="GO" id="GO:0005829">
    <property type="term" value="C:cytosol"/>
    <property type="evidence" value="ECO:0007669"/>
    <property type="project" value="TreeGrafter"/>
</dbReference>
<gene>
    <name evidence="1" type="ORF">CLCR_04265</name>
</gene>
<evidence type="ECO:0000313" key="2">
    <source>
        <dbReference type="Proteomes" id="UP000094526"/>
    </source>
</evidence>
<dbReference type="EMBL" id="LGRB01000012">
    <property type="protein sequence ID" value="OCT48415.1"/>
    <property type="molecule type" value="Genomic_DNA"/>
</dbReference>
<keyword evidence="1" id="KW-0489">Methyltransferase</keyword>
<dbReference type="Proteomes" id="UP000094526">
    <property type="component" value="Unassembled WGS sequence"/>
</dbReference>
<dbReference type="PANTHER" id="PTHR14614:SF109">
    <property type="entry name" value="RIBOSOMAL LYSINE N-METHYLTRANSFERASE 5"/>
    <property type="match status" value="1"/>
</dbReference>
<evidence type="ECO:0000313" key="1">
    <source>
        <dbReference type="EMBL" id="OCT48415.1"/>
    </source>
</evidence>
<dbReference type="VEuPathDB" id="FungiDB:CLCR_04265"/>
<dbReference type="PANTHER" id="PTHR14614">
    <property type="entry name" value="HEPATOCELLULAR CARCINOMA-ASSOCIATED ANTIGEN"/>
    <property type="match status" value="1"/>
</dbReference>
<dbReference type="GO" id="GO:0008757">
    <property type="term" value="F:S-adenosylmethionine-dependent methyltransferase activity"/>
    <property type="evidence" value="ECO:0007669"/>
    <property type="project" value="UniProtKB-ARBA"/>
</dbReference>
<dbReference type="GO" id="GO:0032991">
    <property type="term" value="C:protein-containing complex"/>
    <property type="evidence" value="ECO:0007669"/>
    <property type="project" value="TreeGrafter"/>
</dbReference>
<dbReference type="OrthoDB" id="2529286at2759"/>
<dbReference type="InterPro" id="IPR029063">
    <property type="entry name" value="SAM-dependent_MTases_sf"/>
</dbReference>
<keyword evidence="2" id="KW-1185">Reference proteome</keyword>
<dbReference type="GO" id="GO:0032259">
    <property type="term" value="P:methylation"/>
    <property type="evidence" value="ECO:0007669"/>
    <property type="project" value="UniProtKB-KW"/>
</dbReference>
<protein>
    <submittedName>
        <fullName evidence="1">S-adenosyl-L-methionine-dependent methyltransferase</fullName>
    </submittedName>
</protein>
<dbReference type="STRING" id="86049.A0A1C1CIR6"/>